<dbReference type="SUPFAM" id="SSF57667">
    <property type="entry name" value="beta-beta-alpha zinc fingers"/>
    <property type="match status" value="1"/>
</dbReference>
<dbReference type="GO" id="GO:0003677">
    <property type="term" value="F:DNA binding"/>
    <property type="evidence" value="ECO:0007669"/>
    <property type="project" value="InterPro"/>
</dbReference>
<dbReference type="GO" id="GO:0008270">
    <property type="term" value="F:zinc ion binding"/>
    <property type="evidence" value="ECO:0007669"/>
    <property type="project" value="UniProtKB-KW"/>
</dbReference>
<comment type="caution">
    <text evidence="9">The sequence shown here is derived from an EMBL/GenBank/DDBJ whole genome shotgun (WGS) entry which is preliminary data.</text>
</comment>
<comment type="subcellular location">
    <subcellularLocation>
        <location evidence="1">Nucleus</location>
    </subcellularLocation>
</comment>
<reference evidence="9" key="1">
    <citation type="submission" date="2021-06" db="EMBL/GenBank/DDBJ databases">
        <authorList>
            <person name="Kallberg Y."/>
            <person name="Tangrot J."/>
            <person name="Rosling A."/>
        </authorList>
    </citation>
    <scope>NUCLEOTIDE SEQUENCE</scope>
    <source>
        <strain evidence="9">CL551</strain>
    </source>
</reference>
<keyword evidence="7" id="KW-0539">Nucleus</keyword>
<keyword evidence="6" id="KW-0804">Transcription</keyword>
<name>A0A9N9HMA8_9GLOM</name>
<evidence type="ECO:0000256" key="3">
    <source>
        <dbReference type="ARBA" id="ARBA00022771"/>
    </source>
</evidence>
<proteinExistence type="predicted"/>
<evidence type="ECO:0000256" key="4">
    <source>
        <dbReference type="ARBA" id="ARBA00022833"/>
    </source>
</evidence>
<dbReference type="Proteomes" id="UP000789342">
    <property type="component" value="Unassembled WGS sequence"/>
</dbReference>
<protein>
    <submittedName>
        <fullName evidence="9">15421_t:CDS:1</fullName>
    </submittedName>
</protein>
<dbReference type="OrthoDB" id="2444217at2759"/>
<dbReference type="EMBL" id="CAJVPV010015492">
    <property type="protein sequence ID" value="CAG8692215.1"/>
    <property type="molecule type" value="Genomic_DNA"/>
</dbReference>
<dbReference type="PANTHER" id="PTHR46481:SF10">
    <property type="entry name" value="ZINC FINGER BED DOMAIN-CONTAINING PROTEIN 39"/>
    <property type="match status" value="1"/>
</dbReference>
<keyword evidence="3" id="KW-0863">Zinc-finger</keyword>
<evidence type="ECO:0000313" key="9">
    <source>
        <dbReference type="EMBL" id="CAG8692215.1"/>
    </source>
</evidence>
<evidence type="ECO:0000313" key="10">
    <source>
        <dbReference type="Proteomes" id="UP000789342"/>
    </source>
</evidence>
<gene>
    <name evidence="9" type="ORF">AMORRO_LOCUS11685</name>
</gene>
<dbReference type="SUPFAM" id="SSF140996">
    <property type="entry name" value="Hermes dimerisation domain"/>
    <property type="match status" value="1"/>
</dbReference>
<evidence type="ECO:0000259" key="8">
    <source>
        <dbReference type="Pfam" id="PF02892"/>
    </source>
</evidence>
<organism evidence="9 10">
    <name type="scientific">Acaulospora morrowiae</name>
    <dbReference type="NCBI Taxonomy" id="94023"/>
    <lineage>
        <taxon>Eukaryota</taxon>
        <taxon>Fungi</taxon>
        <taxon>Fungi incertae sedis</taxon>
        <taxon>Mucoromycota</taxon>
        <taxon>Glomeromycotina</taxon>
        <taxon>Glomeromycetes</taxon>
        <taxon>Diversisporales</taxon>
        <taxon>Acaulosporaceae</taxon>
        <taxon>Acaulospora</taxon>
    </lineage>
</organism>
<dbReference type="GO" id="GO:0005634">
    <property type="term" value="C:nucleus"/>
    <property type="evidence" value="ECO:0007669"/>
    <property type="project" value="UniProtKB-SubCell"/>
</dbReference>
<feature type="domain" description="BED-type" evidence="8">
    <location>
        <begin position="58"/>
        <end position="100"/>
    </location>
</feature>
<keyword evidence="2" id="KW-0479">Metal-binding</keyword>
<feature type="non-terminal residue" evidence="9">
    <location>
        <position position="176"/>
    </location>
</feature>
<keyword evidence="4" id="KW-0862">Zinc</keyword>
<evidence type="ECO:0000256" key="2">
    <source>
        <dbReference type="ARBA" id="ARBA00022723"/>
    </source>
</evidence>
<dbReference type="InterPro" id="IPR036236">
    <property type="entry name" value="Znf_C2H2_sf"/>
</dbReference>
<dbReference type="InterPro" id="IPR052035">
    <property type="entry name" value="ZnF_BED_domain_contain"/>
</dbReference>
<dbReference type="PANTHER" id="PTHR46481">
    <property type="entry name" value="ZINC FINGER BED DOMAIN-CONTAINING PROTEIN 4"/>
    <property type="match status" value="1"/>
</dbReference>
<accession>A0A9N9HMA8</accession>
<dbReference type="GO" id="GO:0009791">
    <property type="term" value="P:post-embryonic development"/>
    <property type="evidence" value="ECO:0007669"/>
    <property type="project" value="UniProtKB-ARBA"/>
</dbReference>
<evidence type="ECO:0000256" key="1">
    <source>
        <dbReference type="ARBA" id="ARBA00004123"/>
    </source>
</evidence>
<evidence type="ECO:0000256" key="7">
    <source>
        <dbReference type="ARBA" id="ARBA00023242"/>
    </source>
</evidence>
<dbReference type="Pfam" id="PF02892">
    <property type="entry name" value="zf-BED"/>
    <property type="match status" value="1"/>
</dbReference>
<sequence length="176" mass="20723">MSEKEYTEEVTLSVNDFDNSINFIEDTDLIQQNDIDEQSSTTSSIISTEKVRNYKVAKIWLYFDKNTSQHPNHPVCKSCGNVFSKKTGNSSLQQHLETKHGINVEKVMETKQTRFSFHNISLHLPKDQEDRNKVVVTWIIMNQQPFSIVEDKYFQEMIRTFDPKYKFPSQIYIKEM</sequence>
<evidence type="ECO:0000256" key="6">
    <source>
        <dbReference type="ARBA" id="ARBA00023163"/>
    </source>
</evidence>
<dbReference type="AlphaFoldDB" id="A0A9N9HMA8"/>
<keyword evidence="5" id="KW-0805">Transcription regulation</keyword>
<evidence type="ECO:0000256" key="5">
    <source>
        <dbReference type="ARBA" id="ARBA00023015"/>
    </source>
</evidence>
<dbReference type="InterPro" id="IPR003656">
    <property type="entry name" value="Znf_BED"/>
</dbReference>
<keyword evidence="10" id="KW-1185">Reference proteome</keyword>